<dbReference type="Proteomes" id="UP001235939">
    <property type="component" value="Chromosome 04"/>
</dbReference>
<evidence type="ECO:0000313" key="3">
    <source>
        <dbReference type="Proteomes" id="UP001235939"/>
    </source>
</evidence>
<evidence type="ECO:0000313" key="2">
    <source>
        <dbReference type="EMBL" id="UYV66585.1"/>
    </source>
</evidence>
<proteinExistence type="predicted"/>
<organism evidence="2 3">
    <name type="scientific">Cordylochernes scorpioides</name>
    <dbReference type="NCBI Taxonomy" id="51811"/>
    <lineage>
        <taxon>Eukaryota</taxon>
        <taxon>Metazoa</taxon>
        <taxon>Ecdysozoa</taxon>
        <taxon>Arthropoda</taxon>
        <taxon>Chelicerata</taxon>
        <taxon>Arachnida</taxon>
        <taxon>Pseudoscorpiones</taxon>
        <taxon>Cheliferoidea</taxon>
        <taxon>Chernetidae</taxon>
        <taxon>Cordylochernes</taxon>
    </lineage>
</organism>
<evidence type="ECO:0000256" key="1">
    <source>
        <dbReference type="SAM" id="MobiDB-lite"/>
    </source>
</evidence>
<gene>
    <name evidence="2" type="ORF">LAZ67_4002199</name>
</gene>
<name>A0ABY6KHB4_9ARAC</name>
<reference evidence="2 3" key="1">
    <citation type="submission" date="2022-01" db="EMBL/GenBank/DDBJ databases">
        <title>A chromosomal length assembly of Cordylochernes scorpioides.</title>
        <authorList>
            <person name="Zeh D."/>
            <person name="Zeh J."/>
        </authorList>
    </citation>
    <scope>NUCLEOTIDE SEQUENCE [LARGE SCALE GENOMIC DNA]</scope>
    <source>
        <strain evidence="2">IN4F17</strain>
        <tissue evidence="2">Whole Body</tissue>
    </source>
</reference>
<accession>A0ABY6KHB4</accession>
<dbReference type="EMBL" id="CP092866">
    <property type="protein sequence ID" value="UYV66585.1"/>
    <property type="molecule type" value="Genomic_DNA"/>
</dbReference>
<sequence>MSPRAGQNLCAGRMWPSGRSLETPGLDHPSTDPPPWHHLHDMNNTIVDSIVDGRISMEDDTRCERPKTVTVCENVEKLKACLLLNRRIAIREVSEET</sequence>
<keyword evidence="3" id="KW-1185">Reference proteome</keyword>
<protein>
    <submittedName>
        <fullName evidence="2">Uncharacterized protein</fullName>
    </submittedName>
</protein>
<feature type="region of interest" description="Disordered" evidence="1">
    <location>
        <begin position="1"/>
        <end position="33"/>
    </location>
</feature>